<accession>A0ABD3N909</accession>
<dbReference type="Pfam" id="PF03747">
    <property type="entry name" value="ADP_ribosyl_GH"/>
    <property type="match status" value="1"/>
</dbReference>
<keyword evidence="2" id="KW-1185">Reference proteome</keyword>
<dbReference type="Gene3D" id="1.10.4080.10">
    <property type="entry name" value="ADP-ribosylation/Crystallin J1"/>
    <property type="match status" value="1"/>
</dbReference>
<dbReference type="InterPro" id="IPR005502">
    <property type="entry name" value="Ribosyl_crysJ1"/>
</dbReference>
<comment type="caution">
    <text evidence="1">The sequence shown here is derived from an EMBL/GenBank/DDBJ whole genome shotgun (WGS) entry which is preliminary data.</text>
</comment>
<dbReference type="EMBL" id="JALLPJ020001301">
    <property type="protein sequence ID" value="KAL3770766.1"/>
    <property type="molecule type" value="Genomic_DNA"/>
</dbReference>
<dbReference type="Proteomes" id="UP001530400">
    <property type="component" value="Unassembled WGS sequence"/>
</dbReference>
<name>A0ABD3N909_9STRA</name>
<dbReference type="AlphaFoldDB" id="A0ABD3N909"/>
<evidence type="ECO:0000313" key="2">
    <source>
        <dbReference type="Proteomes" id="UP001530400"/>
    </source>
</evidence>
<dbReference type="InterPro" id="IPR036705">
    <property type="entry name" value="Ribosyl_crysJ1_sf"/>
</dbReference>
<gene>
    <name evidence="1" type="ORF">ACHAWO_007766</name>
</gene>
<organism evidence="1 2">
    <name type="scientific">Cyclotella atomus</name>
    <dbReference type="NCBI Taxonomy" id="382360"/>
    <lineage>
        <taxon>Eukaryota</taxon>
        <taxon>Sar</taxon>
        <taxon>Stramenopiles</taxon>
        <taxon>Ochrophyta</taxon>
        <taxon>Bacillariophyta</taxon>
        <taxon>Coscinodiscophyceae</taxon>
        <taxon>Thalassiosirophycidae</taxon>
        <taxon>Stephanodiscales</taxon>
        <taxon>Stephanodiscaceae</taxon>
        <taxon>Cyclotella</taxon>
    </lineage>
</organism>
<protein>
    <submittedName>
        <fullName evidence="1">Uncharacterized protein</fullName>
    </submittedName>
</protein>
<evidence type="ECO:0000313" key="1">
    <source>
        <dbReference type="EMBL" id="KAL3770766.1"/>
    </source>
</evidence>
<dbReference type="SUPFAM" id="SSF101478">
    <property type="entry name" value="ADP-ribosylglycohydrolase"/>
    <property type="match status" value="1"/>
</dbReference>
<reference evidence="1 2" key="1">
    <citation type="submission" date="2024-10" db="EMBL/GenBank/DDBJ databases">
        <title>Updated reference genomes for cyclostephanoid diatoms.</title>
        <authorList>
            <person name="Roberts W.R."/>
            <person name="Alverson A.J."/>
        </authorList>
    </citation>
    <scope>NUCLEOTIDE SEQUENCE [LARGE SCALE GENOMIC DNA]</scope>
    <source>
        <strain evidence="1 2">AJA010-31</strain>
    </source>
</reference>
<sequence length="329" mass="37434">MLFYHRKPTTSSLKDEPIQYCVVCNHYQQVLPCLVLAAAAAAAAATAGASKEDRIKGASYGALISDAFCLGSHYEYDAHKIKQAYSGTISKYYAPGEQMGGQTHGVGWGSRNYHPVTQGEDRADYGEYNVLVLEHLADQAQHLHQFDVDEFLPTWSERLSNGWKQWVCTQTKTTFQQWKQGVPTNQLGGNSKNRTHRITRGNEFFARVVYRIIHAGNKPLDAIRDVAAVSDPWIKSKVMQALDKVEEAKDESKPLSKEEFVDDLALTSIARLWDVIYLIVKYQDNQLTWQKLMRWLAEIIPPDLFVRSLSWRSCLADSFEKRFESLFPH</sequence>
<proteinExistence type="predicted"/>